<sequence length="84" mass="9176">MHDVLDLDDESIRRKIQNKEVPSWSSSLITAFSAVAAAGCLRLEPSQSQFFDLSSEKPGCSWLRSQEVGYGRGNPCGRASKGSE</sequence>
<gene>
    <name evidence="1" type="ORF">CMV_010814</name>
</gene>
<reference evidence="1" key="1">
    <citation type="submission" date="2020-03" db="EMBL/GenBank/DDBJ databases">
        <title>Castanea mollissima Vanexum genome sequencing.</title>
        <authorList>
            <person name="Staton M."/>
        </authorList>
    </citation>
    <scope>NUCLEOTIDE SEQUENCE</scope>
    <source>
        <tissue evidence="1">Leaf</tissue>
    </source>
</reference>
<dbReference type="Proteomes" id="UP000737018">
    <property type="component" value="Unassembled WGS sequence"/>
</dbReference>
<keyword evidence="2" id="KW-1185">Reference proteome</keyword>
<comment type="caution">
    <text evidence="1">The sequence shown here is derived from an EMBL/GenBank/DDBJ whole genome shotgun (WGS) entry which is preliminary data.</text>
</comment>
<organism evidence="1 2">
    <name type="scientific">Castanea mollissima</name>
    <name type="common">Chinese chestnut</name>
    <dbReference type="NCBI Taxonomy" id="60419"/>
    <lineage>
        <taxon>Eukaryota</taxon>
        <taxon>Viridiplantae</taxon>
        <taxon>Streptophyta</taxon>
        <taxon>Embryophyta</taxon>
        <taxon>Tracheophyta</taxon>
        <taxon>Spermatophyta</taxon>
        <taxon>Magnoliopsida</taxon>
        <taxon>eudicotyledons</taxon>
        <taxon>Gunneridae</taxon>
        <taxon>Pentapetalae</taxon>
        <taxon>rosids</taxon>
        <taxon>fabids</taxon>
        <taxon>Fagales</taxon>
        <taxon>Fagaceae</taxon>
        <taxon>Castanea</taxon>
    </lineage>
</organism>
<dbReference type="EMBL" id="JRKL02001285">
    <property type="protein sequence ID" value="KAF3964961.1"/>
    <property type="molecule type" value="Genomic_DNA"/>
</dbReference>
<name>A0A8J4W0H8_9ROSI</name>
<dbReference type="AlphaFoldDB" id="A0A8J4W0H8"/>
<evidence type="ECO:0000313" key="1">
    <source>
        <dbReference type="EMBL" id="KAF3964961.1"/>
    </source>
</evidence>
<accession>A0A8J4W0H8</accession>
<proteinExistence type="predicted"/>
<protein>
    <submittedName>
        <fullName evidence="1">Uncharacterized protein</fullName>
    </submittedName>
</protein>
<evidence type="ECO:0000313" key="2">
    <source>
        <dbReference type="Proteomes" id="UP000737018"/>
    </source>
</evidence>